<dbReference type="OrthoDB" id="4968093at2"/>
<reference evidence="3 4" key="1">
    <citation type="submission" date="2018-10" db="EMBL/GenBank/DDBJ databases">
        <title>Isolation from cow dung.</title>
        <authorList>
            <person name="Ling L."/>
        </authorList>
    </citation>
    <scope>NUCLEOTIDE SEQUENCE [LARGE SCALE GENOMIC DNA]</scope>
    <source>
        <strain evidence="3 4">NEAU-LL90</strain>
    </source>
</reference>
<dbReference type="Gene3D" id="2.40.160.210">
    <property type="entry name" value="Acyl-CoA thioesterase, double hotdog domain"/>
    <property type="match status" value="1"/>
</dbReference>
<accession>A0A3M2KQ93</accession>
<gene>
    <name evidence="3" type="ORF">EBN03_33370</name>
</gene>
<feature type="compositionally biased region" description="Basic and acidic residues" evidence="1">
    <location>
        <begin position="147"/>
        <end position="160"/>
    </location>
</feature>
<organism evidence="3 4">
    <name type="scientific">Nocardia stercoris</name>
    <dbReference type="NCBI Taxonomy" id="2483361"/>
    <lineage>
        <taxon>Bacteria</taxon>
        <taxon>Bacillati</taxon>
        <taxon>Actinomycetota</taxon>
        <taxon>Actinomycetes</taxon>
        <taxon>Mycobacteriales</taxon>
        <taxon>Nocardiaceae</taxon>
        <taxon>Nocardia</taxon>
    </lineage>
</organism>
<dbReference type="InterPro" id="IPR042171">
    <property type="entry name" value="Acyl-CoA_hotdog"/>
</dbReference>
<dbReference type="Proteomes" id="UP000279275">
    <property type="component" value="Unassembled WGS sequence"/>
</dbReference>
<dbReference type="AlphaFoldDB" id="A0A3M2KQ93"/>
<feature type="region of interest" description="Disordered" evidence="1">
    <location>
        <begin position="110"/>
        <end position="165"/>
    </location>
</feature>
<dbReference type="RefSeq" id="WP_122192159.1">
    <property type="nucleotide sequence ID" value="NZ_RFFH01000038.1"/>
</dbReference>
<evidence type="ECO:0000313" key="4">
    <source>
        <dbReference type="Proteomes" id="UP000279275"/>
    </source>
</evidence>
<evidence type="ECO:0000256" key="1">
    <source>
        <dbReference type="SAM" id="MobiDB-lite"/>
    </source>
</evidence>
<keyword evidence="4" id="KW-1185">Reference proteome</keyword>
<feature type="domain" description="Acyl-CoA thioesterase-like N-terminal HotDog" evidence="2">
    <location>
        <begin position="27"/>
        <end position="105"/>
    </location>
</feature>
<sequence length="278" mass="29745">MDRADVPAYFEAADGGFVPTRSAVSAWSANQIVGPAVAGLLARALEHEHATDGFVPVRLTVDLFSPAQLTFTTTPTTRVRDGKRIRVADVSMLQNGTIAARASAVLLQPSAQPPGGLWQREREPRPPAPQAAPHAAPRVPLFSSGADEDRWSDTPTEHENRGRKRTWQHPIHVVAGEELTPFARAAIVGEHASMMTNWGDAGIGFINTDLTLALSRMPEGPELGVEADSHFSDRGTAVGVTTLFDRRGSFGSAMVTSVSNAGRQISNAQLDMAVKAHM</sequence>
<dbReference type="InterPro" id="IPR049449">
    <property type="entry name" value="TesB_ACOT8-like_N"/>
</dbReference>
<protein>
    <submittedName>
        <fullName evidence="3">Thioesterase family protein</fullName>
    </submittedName>
</protein>
<proteinExistence type="predicted"/>
<dbReference type="Pfam" id="PF13622">
    <property type="entry name" value="4HBT_3"/>
    <property type="match status" value="1"/>
</dbReference>
<name>A0A3M2KQ93_9NOCA</name>
<dbReference type="EMBL" id="RFFH01000038">
    <property type="protein sequence ID" value="RMI27639.1"/>
    <property type="molecule type" value="Genomic_DNA"/>
</dbReference>
<evidence type="ECO:0000259" key="2">
    <source>
        <dbReference type="Pfam" id="PF13622"/>
    </source>
</evidence>
<evidence type="ECO:0000313" key="3">
    <source>
        <dbReference type="EMBL" id="RMI27639.1"/>
    </source>
</evidence>
<comment type="caution">
    <text evidence="3">The sequence shown here is derived from an EMBL/GenBank/DDBJ whole genome shotgun (WGS) entry which is preliminary data.</text>
</comment>